<evidence type="ECO:0000256" key="4">
    <source>
        <dbReference type="ARBA" id="ARBA00022980"/>
    </source>
</evidence>
<dbReference type="SUPFAM" id="SSF52540">
    <property type="entry name" value="P-loop containing nucleoside triphosphate hydrolases"/>
    <property type="match status" value="1"/>
</dbReference>
<dbReference type="GO" id="GO:0003735">
    <property type="term" value="F:structural constituent of ribosome"/>
    <property type="evidence" value="ECO:0007669"/>
    <property type="project" value="TreeGrafter"/>
</dbReference>
<reference evidence="8" key="1">
    <citation type="submission" date="2022-08" db="EMBL/GenBank/DDBJ databases">
        <authorList>
            <person name="Kallberg Y."/>
            <person name="Tangrot J."/>
            <person name="Rosling A."/>
        </authorList>
    </citation>
    <scope>NUCLEOTIDE SEQUENCE</scope>
    <source>
        <strain evidence="8">Wild A</strain>
    </source>
</reference>
<dbReference type="GO" id="GO:0005763">
    <property type="term" value="C:mitochondrial small ribosomal subunit"/>
    <property type="evidence" value="ECO:0007669"/>
    <property type="project" value="TreeGrafter"/>
</dbReference>
<evidence type="ECO:0000256" key="5">
    <source>
        <dbReference type="ARBA" id="ARBA00023128"/>
    </source>
</evidence>
<dbReference type="InterPro" id="IPR027417">
    <property type="entry name" value="P-loop_NTPase"/>
</dbReference>
<evidence type="ECO:0000256" key="6">
    <source>
        <dbReference type="ARBA" id="ARBA00023274"/>
    </source>
</evidence>
<keyword evidence="9" id="KW-1185">Reference proteome</keyword>
<protein>
    <recommendedName>
        <fullName evidence="7">Small ribosomal subunit protein mS29</fullName>
    </recommendedName>
</protein>
<evidence type="ECO:0000256" key="7">
    <source>
        <dbReference type="ARBA" id="ARBA00035140"/>
    </source>
</evidence>
<dbReference type="Pfam" id="PF10236">
    <property type="entry name" value="DAP3"/>
    <property type="match status" value="1"/>
</dbReference>
<comment type="similarity">
    <text evidence="2">Belongs to the mitochondrion-specific ribosomal protein mS29 family.</text>
</comment>
<evidence type="ECO:0000313" key="9">
    <source>
        <dbReference type="Proteomes" id="UP001153678"/>
    </source>
</evidence>
<dbReference type="PANTHER" id="PTHR12810:SF0">
    <property type="entry name" value="SMALL RIBOSOMAL SUBUNIT PROTEIN MS29"/>
    <property type="match status" value="1"/>
</dbReference>
<keyword evidence="3" id="KW-0809">Transit peptide</keyword>
<comment type="subcellular location">
    <subcellularLocation>
        <location evidence="1">Mitochondrion</location>
    </subcellularLocation>
</comment>
<keyword evidence="6" id="KW-0687">Ribonucleoprotein</keyword>
<dbReference type="PANTHER" id="PTHR12810">
    <property type="entry name" value="MITOCHONDRIAL 28S RIBOSOMAL PROTEIN S29"/>
    <property type="match status" value="1"/>
</dbReference>
<dbReference type="AlphaFoldDB" id="A0A9W4X6J4"/>
<dbReference type="EMBL" id="CAMKVN010006369">
    <property type="protein sequence ID" value="CAI2190192.1"/>
    <property type="molecule type" value="Genomic_DNA"/>
</dbReference>
<feature type="non-terminal residue" evidence="8">
    <location>
        <position position="1"/>
    </location>
</feature>
<dbReference type="InterPro" id="IPR019368">
    <property type="entry name" value="Ribosomal_mS29"/>
</dbReference>
<dbReference type="OrthoDB" id="274828at2759"/>
<gene>
    <name evidence="8" type="ORF">FWILDA_LOCUS14452</name>
</gene>
<evidence type="ECO:0000256" key="1">
    <source>
        <dbReference type="ARBA" id="ARBA00004173"/>
    </source>
</evidence>
<name>A0A9W4X6J4_9GLOM</name>
<keyword evidence="4" id="KW-0689">Ribosomal protein</keyword>
<feature type="non-terminal residue" evidence="8">
    <location>
        <position position="625"/>
    </location>
</feature>
<evidence type="ECO:0000256" key="2">
    <source>
        <dbReference type="ARBA" id="ARBA00009863"/>
    </source>
</evidence>
<organism evidence="8 9">
    <name type="scientific">Funneliformis geosporum</name>
    <dbReference type="NCBI Taxonomy" id="1117311"/>
    <lineage>
        <taxon>Eukaryota</taxon>
        <taxon>Fungi</taxon>
        <taxon>Fungi incertae sedis</taxon>
        <taxon>Mucoromycota</taxon>
        <taxon>Glomeromycotina</taxon>
        <taxon>Glomeromycetes</taxon>
        <taxon>Glomerales</taxon>
        <taxon>Glomeraceae</taxon>
        <taxon>Funneliformis</taxon>
    </lineage>
</organism>
<keyword evidence="5" id="KW-0496">Mitochondrion</keyword>
<sequence length="625" mass="72294">KRKLEDTDEGIGSQKKGKQIYSFEDINEDQMLKDIKRRCIKEELMSNPDISFDLSFYKSITIGGFIPIKNTFKEADLQELFSFNDEILIRGKMKKLIDELYHNAILKQAKNENTTMKYVLKGAGGVGKTTTLYTTACAARAAGCLVMYINAKYFTDGTGWINVKINVFVQRWLEYTKNIDLLKKIPSSWPNFISLYDVAFEAANDKTGKAIQAFSALITDLCCVEYIPVIIYIDQYNSFLVKHKLILEKDKPPQIIQPEYNPIANIFSDWNNFNTSRGAVLYAFTSLYHGDKAANDGNSMLYEKIQPYNDFEWNKITTHFCNKLPDNVEFLREFVGSIPREFMRFFKFWSEYGSEGLNTVKFQYFEDAKRYYTTRIHRLLDRERLGDEFKDSAMFAAKVFMGNKVSEVPGSWDSSGMVIPDGYYYKLCCPAAEYSILTAFDDFHTKEVVKILKENSIMSWCVLELCVQYCFRMAARSVTPIEFSYTDLTTKSELKKMIVVVKDVIVHNEIPQILPKFNPGTFYVCWRGAAVIDFFIYSIDGIKIFLQVSELCYREHHTKLPDLFANNNVPIHNLSIHHFFLKCINSTSIPQNSLGKNEYFVYLTTNNSEMRKTTRTYNKQVCLIS</sequence>
<proteinExistence type="inferred from homology"/>
<dbReference type="Proteomes" id="UP001153678">
    <property type="component" value="Unassembled WGS sequence"/>
</dbReference>
<evidence type="ECO:0000313" key="8">
    <source>
        <dbReference type="EMBL" id="CAI2190192.1"/>
    </source>
</evidence>
<accession>A0A9W4X6J4</accession>
<evidence type="ECO:0000256" key="3">
    <source>
        <dbReference type="ARBA" id="ARBA00022946"/>
    </source>
</evidence>
<comment type="caution">
    <text evidence="8">The sequence shown here is derived from an EMBL/GenBank/DDBJ whole genome shotgun (WGS) entry which is preliminary data.</text>
</comment>